<sequence length="249" mass="25872">MTDSELLLRTLVSVLALGGVAVVVLRVAGVRQWWGPARALFRASVQLAALSLVLAGIIADPWWVAGALIVMFVAAVAVSARRAGVALVDFWRTAAAMGAGVSLAGMVVFSSEAVELTPRYALAVGAMVVGNAMTVATLAGRQFAQARLDRWSEVEAWLALGAGPRRAVRDVARIAVHDALIPAVDQTRTTGLVVLPGAFVGAIFGGLSPIEAGRFQLVVLAAILASGTITAVLTVRLTSRMAVRPSALR</sequence>
<accession>A0ABN3PIM8</accession>
<comment type="similarity">
    <text evidence="2">Belongs to the UPF0014 family.</text>
</comment>
<feature type="transmembrane region" description="Helical" evidence="6">
    <location>
        <begin position="6"/>
        <end position="27"/>
    </location>
</feature>
<keyword evidence="4 6" id="KW-1133">Transmembrane helix</keyword>
<comment type="caution">
    <text evidence="7">The sequence shown here is derived from an EMBL/GenBank/DDBJ whole genome shotgun (WGS) entry which is preliminary data.</text>
</comment>
<feature type="transmembrane region" description="Helical" evidence="6">
    <location>
        <begin position="93"/>
        <end position="114"/>
    </location>
</feature>
<evidence type="ECO:0000256" key="6">
    <source>
        <dbReference type="SAM" id="Phobius"/>
    </source>
</evidence>
<dbReference type="RefSeq" id="WP_344229672.1">
    <property type="nucleotide sequence ID" value="NZ_BAAARI010000014.1"/>
</dbReference>
<keyword evidence="3 6" id="KW-0812">Transmembrane</keyword>
<proteinExistence type="inferred from homology"/>
<evidence type="ECO:0000256" key="5">
    <source>
        <dbReference type="ARBA" id="ARBA00023136"/>
    </source>
</evidence>
<feature type="transmembrane region" description="Helical" evidence="6">
    <location>
        <begin position="39"/>
        <end position="57"/>
    </location>
</feature>
<reference evidence="7 8" key="1">
    <citation type="journal article" date="2019" name="Int. J. Syst. Evol. Microbiol.">
        <title>The Global Catalogue of Microorganisms (GCM) 10K type strain sequencing project: providing services to taxonomists for standard genome sequencing and annotation.</title>
        <authorList>
            <consortium name="The Broad Institute Genomics Platform"/>
            <consortium name="The Broad Institute Genome Sequencing Center for Infectious Disease"/>
            <person name="Wu L."/>
            <person name="Ma J."/>
        </authorList>
    </citation>
    <scope>NUCLEOTIDE SEQUENCE [LARGE SCALE GENOMIC DNA]</scope>
    <source>
        <strain evidence="7 8">JCM 16365</strain>
    </source>
</reference>
<name>A0ABN3PIM8_9MICO</name>
<feature type="transmembrane region" description="Helical" evidence="6">
    <location>
        <begin position="120"/>
        <end position="140"/>
    </location>
</feature>
<evidence type="ECO:0000313" key="8">
    <source>
        <dbReference type="Proteomes" id="UP001500274"/>
    </source>
</evidence>
<dbReference type="Proteomes" id="UP001500274">
    <property type="component" value="Unassembled WGS sequence"/>
</dbReference>
<comment type="subcellular location">
    <subcellularLocation>
        <location evidence="1">Membrane</location>
        <topology evidence="1">Multi-pass membrane protein</topology>
    </subcellularLocation>
</comment>
<dbReference type="PANTHER" id="PTHR30028:SF0">
    <property type="entry name" value="PROTEIN ALUMINUM SENSITIVE 3"/>
    <property type="match status" value="1"/>
</dbReference>
<evidence type="ECO:0000256" key="1">
    <source>
        <dbReference type="ARBA" id="ARBA00004141"/>
    </source>
</evidence>
<dbReference type="PANTHER" id="PTHR30028">
    <property type="entry name" value="UPF0014 INNER MEMBRANE PROTEIN YBBM-RELATED"/>
    <property type="match status" value="1"/>
</dbReference>
<keyword evidence="5 6" id="KW-0472">Membrane</keyword>
<dbReference type="Pfam" id="PF03649">
    <property type="entry name" value="UPF0014"/>
    <property type="match status" value="1"/>
</dbReference>
<evidence type="ECO:0000256" key="2">
    <source>
        <dbReference type="ARBA" id="ARBA00005268"/>
    </source>
</evidence>
<evidence type="ECO:0000313" key="7">
    <source>
        <dbReference type="EMBL" id="GAA2583464.1"/>
    </source>
</evidence>
<dbReference type="EMBL" id="BAAARI010000014">
    <property type="protein sequence ID" value="GAA2583464.1"/>
    <property type="molecule type" value="Genomic_DNA"/>
</dbReference>
<protein>
    <submittedName>
        <fullName evidence="7">ABC transporter permease</fullName>
    </submittedName>
</protein>
<evidence type="ECO:0000256" key="4">
    <source>
        <dbReference type="ARBA" id="ARBA00022989"/>
    </source>
</evidence>
<feature type="transmembrane region" description="Helical" evidence="6">
    <location>
        <begin position="63"/>
        <end position="81"/>
    </location>
</feature>
<feature type="transmembrane region" description="Helical" evidence="6">
    <location>
        <begin position="192"/>
        <end position="210"/>
    </location>
</feature>
<evidence type="ECO:0000256" key="3">
    <source>
        <dbReference type="ARBA" id="ARBA00022692"/>
    </source>
</evidence>
<feature type="transmembrane region" description="Helical" evidence="6">
    <location>
        <begin position="216"/>
        <end position="235"/>
    </location>
</feature>
<gene>
    <name evidence="7" type="ORF">GCM10009862_23280</name>
</gene>
<organism evidence="7 8">
    <name type="scientific">Microbacterium binotii</name>
    <dbReference type="NCBI Taxonomy" id="462710"/>
    <lineage>
        <taxon>Bacteria</taxon>
        <taxon>Bacillati</taxon>
        <taxon>Actinomycetota</taxon>
        <taxon>Actinomycetes</taxon>
        <taxon>Micrococcales</taxon>
        <taxon>Microbacteriaceae</taxon>
        <taxon>Microbacterium</taxon>
    </lineage>
</organism>
<keyword evidence="8" id="KW-1185">Reference proteome</keyword>
<dbReference type="InterPro" id="IPR005226">
    <property type="entry name" value="UPF0014_fam"/>
</dbReference>